<keyword evidence="3" id="KW-1185">Reference proteome</keyword>
<evidence type="ECO:0000256" key="1">
    <source>
        <dbReference type="SAM" id="MobiDB-lite"/>
    </source>
</evidence>
<feature type="region of interest" description="Disordered" evidence="1">
    <location>
        <begin position="1"/>
        <end position="101"/>
    </location>
</feature>
<feature type="region of interest" description="Disordered" evidence="1">
    <location>
        <begin position="139"/>
        <end position="176"/>
    </location>
</feature>
<evidence type="ECO:0000313" key="2">
    <source>
        <dbReference type="EMBL" id="KFH49079.1"/>
    </source>
</evidence>
<dbReference type="AlphaFoldDB" id="A0A086TI97"/>
<name>A0A086TI97_HAPC1</name>
<protein>
    <submittedName>
        <fullName evidence="2">Uncharacterized protein</fullName>
    </submittedName>
</protein>
<accession>A0A086TI97</accession>
<proteinExistence type="predicted"/>
<dbReference type="Proteomes" id="UP000029964">
    <property type="component" value="Unassembled WGS sequence"/>
</dbReference>
<dbReference type="HOGENOM" id="CLU_1524676_0_0_1"/>
<dbReference type="EMBL" id="JPKY01000001">
    <property type="protein sequence ID" value="KFH49079.1"/>
    <property type="molecule type" value="Genomic_DNA"/>
</dbReference>
<sequence>MDKVRDFGRRLGLASEDEQQPATLAPPNGQGASGLKRRCALREPGPRSKRQRLSPDDLPPRPSSPTPPFDNPGQDSNSTAATGGRRPRLTPLVIPGAGVPQVPPLEVCRTDLLARSAPPYPAAPAGQASDMPVPVVIFTPPSPVTKGQQEQKSAVLGDIPPPEAGERVEQGSIYQY</sequence>
<gene>
    <name evidence="2" type="ORF">ACRE_000690</name>
</gene>
<evidence type="ECO:0000313" key="3">
    <source>
        <dbReference type="Proteomes" id="UP000029964"/>
    </source>
</evidence>
<reference evidence="3" key="1">
    <citation type="journal article" date="2014" name="Genome Announc.">
        <title>Genome sequence and annotation of Acremonium chrysogenum, producer of the beta-lactam antibiotic cephalosporin C.</title>
        <authorList>
            <person name="Terfehr D."/>
            <person name="Dahlmann T.A."/>
            <person name="Specht T."/>
            <person name="Zadra I."/>
            <person name="Kuernsteiner H."/>
            <person name="Kueck U."/>
        </authorList>
    </citation>
    <scope>NUCLEOTIDE SEQUENCE [LARGE SCALE GENOMIC DNA]</scope>
    <source>
        <strain evidence="3">ATCC 11550 / CBS 779.69 / DSM 880 / IAM 14645 / JCM 23072 / IMI 49137</strain>
    </source>
</reference>
<comment type="caution">
    <text evidence="2">The sequence shown here is derived from an EMBL/GenBank/DDBJ whole genome shotgun (WGS) entry which is preliminary data.</text>
</comment>
<feature type="compositionally biased region" description="Pro residues" evidence="1">
    <location>
        <begin position="60"/>
        <end position="70"/>
    </location>
</feature>
<organism evidence="2 3">
    <name type="scientific">Hapsidospora chrysogenum (strain ATCC 11550 / CBS 779.69 / DSM 880 / IAM 14645 / JCM 23072 / IMI 49137)</name>
    <name type="common">Acremonium chrysogenum</name>
    <dbReference type="NCBI Taxonomy" id="857340"/>
    <lineage>
        <taxon>Eukaryota</taxon>
        <taxon>Fungi</taxon>
        <taxon>Dikarya</taxon>
        <taxon>Ascomycota</taxon>
        <taxon>Pezizomycotina</taxon>
        <taxon>Sordariomycetes</taxon>
        <taxon>Hypocreomycetidae</taxon>
        <taxon>Hypocreales</taxon>
        <taxon>Bionectriaceae</taxon>
        <taxon>Hapsidospora</taxon>
    </lineage>
</organism>